<reference evidence="1 2" key="1">
    <citation type="submission" date="2018-11" db="EMBL/GenBank/DDBJ databases">
        <title>Complete genome sequence of Paenibacillus baekrokdamisoli strain KCTC 33723.</title>
        <authorList>
            <person name="Kang S.W."/>
            <person name="Lee K.C."/>
            <person name="Kim K.K."/>
            <person name="Kim J.S."/>
            <person name="Kim D.S."/>
            <person name="Ko S.H."/>
            <person name="Yang S.H."/>
            <person name="Lee J.S."/>
        </authorList>
    </citation>
    <scope>NUCLEOTIDE SEQUENCE [LARGE SCALE GENOMIC DNA]</scope>
    <source>
        <strain evidence="1 2">KCTC 33723</strain>
    </source>
</reference>
<dbReference type="AlphaFoldDB" id="A0A3G9J0F6"/>
<dbReference type="KEGG" id="pbk:Back11_60120"/>
<proteinExistence type="predicted"/>
<name>A0A3G9J0F6_9BACL</name>
<dbReference type="EMBL" id="AP019308">
    <property type="protein sequence ID" value="BBH24667.1"/>
    <property type="molecule type" value="Genomic_DNA"/>
</dbReference>
<evidence type="ECO:0000313" key="2">
    <source>
        <dbReference type="Proteomes" id="UP000275368"/>
    </source>
</evidence>
<gene>
    <name evidence="1" type="ORF">Back11_60120</name>
</gene>
<sequence>MSEKKQNNDGSVNERSNLYIFCYANEKSVKLLTRGTQGDENQHEEIHQTPRLDAADHWTVYDGAASGMRQ</sequence>
<organism evidence="1 2">
    <name type="scientific">Paenibacillus baekrokdamisoli</name>
    <dbReference type="NCBI Taxonomy" id="1712516"/>
    <lineage>
        <taxon>Bacteria</taxon>
        <taxon>Bacillati</taxon>
        <taxon>Bacillota</taxon>
        <taxon>Bacilli</taxon>
        <taxon>Bacillales</taxon>
        <taxon>Paenibacillaceae</taxon>
        <taxon>Paenibacillus</taxon>
    </lineage>
</organism>
<dbReference type="Proteomes" id="UP000275368">
    <property type="component" value="Chromosome"/>
</dbReference>
<accession>A0A3G9J0F6</accession>
<keyword evidence="2" id="KW-1185">Reference proteome</keyword>
<protein>
    <submittedName>
        <fullName evidence="1">Uncharacterized protein</fullName>
    </submittedName>
</protein>
<evidence type="ECO:0000313" key="1">
    <source>
        <dbReference type="EMBL" id="BBH24667.1"/>
    </source>
</evidence>